<dbReference type="PANTHER" id="PTHR31084:SF0">
    <property type="entry name" value="ALPHA-L-FUCOSIDASE 2"/>
    <property type="match status" value="1"/>
</dbReference>
<evidence type="ECO:0000259" key="1">
    <source>
        <dbReference type="Pfam" id="PF22124"/>
    </source>
</evidence>
<evidence type="ECO:0000313" key="3">
    <source>
        <dbReference type="Proteomes" id="UP000281261"/>
    </source>
</evidence>
<dbReference type="SUPFAM" id="SSF48208">
    <property type="entry name" value="Six-hairpin glycosidases"/>
    <property type="match status" value="1"/>
</dbReference>
<proteinExistence type="predicted"/>
<dbReference type="Proteomes" id="UP000281261">
    <property type="component" value="Unassembled WGS sequence"/>
</dbReference>
<dbReference type="InterPro" id="IPR012341">
    <property type="entry name" value="6hp_glycosidase-like_sf"/>
</dbReference>
<dbReference type="Gene3D" id="1.50.10.10">
    <property type="match status" value="1"/>
</dbReference>
<dbReference type="GO" id="GO:0005975">
    <property type="term" value="P:carbohydrate metabolic process"/>
    <property type="evidence" value="ECO:0007669"/>
    <property type="project" value="InterPro"/>
</dbReference>
<dbReference type="Pfam" id="PF22124">
    <property type="entry name" value="Glyco_hydro_95_cat"/>
    <property type="match status" value="1"/>
</dbReference>
<dbReference type="PANTHER" id="PTHR31084">
    <property type="entry name" value="ALPHA-L-FUCOSIDASE 2"/>
    <property type="match status" value="1"/>
</dbReference>
<sequence>MELENRGSYTLVGEMNLLTPGDEIAGFPCTMSREVDGDLQWISRQFDREVDVPTKAACALRMFDVSSPRFYLGAGKTLYVAGGSSSNFKTDDCSDSVVKRVKDIKKHDFIDFLDAHEEWWARYWNKSFVMLGDPVLEKAYYRALYTMGSASRDLHFPPGIFGTWITGERPEWNGDYHLNYNHQAPYYGLFSANRIEQALPYNYPIIAMSDRARRYAKEYFGIDGIYMPVGIGPRGIDTTYSGPGAGRPRQFYLDHGFVDAGALCFHQRSNALHCINNMAMLCYYTYDREYIELVYPFIKGVVAFWEQYLKYEDGRYVAYYDAVHEGPNGDTNNTMTLGFLRNALQTLIDMARELGRDQDKIPLWKNILAELSDYATYEKNGKTYLADSERGYFATNHPVLLQIVFPGGQIHKDSDPALLQMARNCANADASTNLWNHELHTSSNYPSAVRLGFDPNTILSQLRKFVSTKFDENGFLKDSPVGIENCSAVVTTINEMLLRSRPGVIDVFPVWNMKHNVIFQDLRAEGAFLVSSRVVGGGVAYIKLTSERGRDCHVVNPWTREGVKTLSILRNGREIKMDAGDRFTLPTSPGDVIIIKPWDMAQRTLE</sequence>
<dbReference type="InterPro" id="IPR054363">
    <property type="entry name" value="GH95_cat"/>
</dbReference>
<reference evidence="2 3" key="1">
    <citation type="submission" date="2018-06" db="EMBL/GenBank/DDBJ databases">
        <title>Extensive metabolic versatility and redundancy in microbially diverse, dynamic hydrothermal sediments.</title>
        <authorList>
            <person name="Dombrowski N."/>
            <person name="Teske A."/>
            <person name="Baker B.J."/>
        </authorList>
    </citation>
    <scope>NUCLEOTIDE SEQUENCE [LARGE SCALE GENOMIC DNA]</scope>
    <source>
        <strain evidence="2">B79_G16</strain>
    </source>
</reference>
<dbReference type="InterPro" id="IPR008928">
    <property type="entry name" value="6-hairpin_glycosidase_sf"/>
</dbReference>
<feature type="domain" description="Glycosyl hydrolase family 95 catalytic" evidence="1">
    <location>
        <begin position="132"/>
        <end position="430"/>
    </location>
</feature>
<organism evidence="2 3">
    <name type="scientific">candidate division Kazan bacterium</name>
    <dbReference type="NCBI Taxonomy" id="2202143"/>
    <lineage>
        <taxon>Bacteria</taxon>
        <taxon>Bacteria division Kazan-3B-28</taxon>
    </lineage>
</organism>
<name>A0A420ZBA3_UNCK3</name>
<dbReference type="EMBL" id="QMNG01000092">
    <property type="protein sequence ID" value="RLC36033.1"/>
    <property type="molecule type" value="Genomic_DNA"/>
</dbReference>
<comment type="caution">
    <text evidence="2">The sequence shown here is derived from an EMBL/GenBank/DDBJ whole genome shotgun (WGS) entry which is preliminary data.</text>
</comment>
<dbReference type="GO" id="GO:0004560">
    <property type="term" value="F:alpha-L-fucosidase activity"/>
    <property type="evidence" value="ECO:0007669"/>
    <property type="project" value="TreeGrafter"/>
</dbReference>
<protein>
    <recommendedName>
        <fullName evidence="1">Glycosyl hydrolase family 95 catalytic domain-containing protein</fullName>
    </recommendedName>
</protein>
<evidence type="ECO:0000313" key="2">
    <source>
        <dbReference type="EMBL" id="RLC36033.1"/>
    </source>
</evidence>
<gene>
    <name evidence="2" type="ORF">DRH29_05335</name>
</gene>
<accession>A0A420ZBA3</accession>
<dbReference type="AlphaFoldDB" id="A0A420ZBA3"/>